<proteinExistence type="predicted"/>
<dbReference type="PANTHER" id="PTHR24223:SF176">
    <property type="entry name" value="ATP-BINDING CASSETTE SUB-FAMILY C MEMBER 2"/>
    <property type="match status" value="1"/>
</dbReference>
<evidence type="ECO:0000313" key="4">
    <source>
        <dbReference type="Proteomes" id="UP001219934"/>
    </source>
</evidence>
<dbReference type="GO" id="GO:0005524">
    <property type="term" value="F:ATP binding"/>
    <property type="evidence" value="ECO:0007669"/>
    <property type="project" value="UniProtKB-KW"/>
</dbReference>
<dbReference type="InterPro" id="IPR050173">
    <property type="entry name" value="ABC_transporter_C-like"/>
</dbReference>
<reference evidence="3" key="1">
    <citation type="submission" date="2022-11" db="EMBL/GenBank/DDBJ databases">
        <title>Chromosome-level genome of Pogonophryne albipinna.</title>
        <authorList>
            <person name="Jo E."/>
        </authorList>
    </citation>
    <scope>NUCLEOTIDE SEQUENCE</scope>
    <source>
        <strain evidence="3">SGF0006</strain>
        <tissue evidence="3">Muscle</tissue>
    </source>
</reference>
<dbReference type="Gene3D" id="3.40.50.300">
    <property type="entry name" value="P-loop containing nucleotide triphosphate hydrolases"/>
    <property type="match status" value="1"/>
</dbReference>
<dbReference type="EMBL" id="JAPTMU010000126">
    <property type="protein sequence ID" value="KAJ4921361.1"/>
    <property type="molecule type" value="Genomic_DNA"/>
</dbReference>
<dbReference type="AlphaFoldDB" id="A0AAD6AAR6"/>
<evidence type="ECO:0000256" key="2">
    <source>
        <dbReference type="ARBA" id="ARBA00022840"/>
    </source>
</evidence>
<dbReference type="GO" id="GO:0016324">
    <property type="term" value="C:apical plasma membrane"/>
    <property type="evidence" value="ECO:0007669"/>
    <property type="project" value="TreeGrafter"/>
</dbReference>
<keyword evidence="2" id="KW-0067">ATP-binding</keyword>
<dbReference type="Proteomes" id="UP001219934">
    <property type="component" value="Unassembled WGS sequence"/>
</dbReference>
<dbReference type="PANTHER" id="PTHR24223">
    <property type="entry name" value="ATP-BINDING CASSETTE SUB-FAMILY C"/>
    <property type="match status" value="1"/>
</dbReference>
<name>A0AAD6AAR6_9TELE</name>
<gene>
    <name evidence="3" type="ORF">JOQ06_022805</name>
</gene>
<keyword evidence="4" id="KW-1185">Reference proteome</keyword>
<organism evidence="3 4">
    <name type="scientific">Pogonophryne albipinna</name>
    <dbReference type="NCBI Taxonomy" id="1090488"/>
    <lineage>
        <taxon>Eukaryota</taxon>
        <taxon>Metazoa</taxon>
        <taxon>Chordata</taxon>
        <taxon>Craniata</taxon>
        <taxon>Vertebrata</taxon>
        <taxon>Euteleostomi</taxon>
        <taxon>Actinopterygii</taxon>
        <taxon>Neopterygii</taxon>
        <taxon>Teleostei</taxon>
        <taxon>Neoteleostei</taxon>
        <taxon>Acanthomorphata</taxon>
        <taxon>Eupercaria</taxon>
        <taxon>Perciformes</taxon>
        <taxon>Notothenioidei</taxon>
        <taxon>Pogonophryne</taxon>
    </lineage>
</organism>
<comment type="caution">
    <text evidence="3">The sequence shown here is derived from an EMBL/GenBank/DDBJ whole genome shotgun (WGS) entry which is preliminary data.</text>
</comment>
<evidence type="ECO:0000313" key="3">
    <source>
        <dbReference type="EMBL" id="KAJ4921361.1"/>
    </source>
</evidence>
<dbReference type="GO" id="GO:0042626">
    <property type="term" value="F:ATPase-coupled transmembrane transporter activity"/>
    <property type="evidence" value="ECO:0007669"/>
    <property type="project" value="TreeGrafter"/>
</dbReference>
<dbReference type="InterPro" id="IPR027417">
    <property type="entry name" value="P-loop_NTPase"/>
</dbReference>
<accession>A0AAD6AAR6</accession>
<sequence length="137" mass="14669">MFYPVLSLCIQIGIVGRTGAGNSSLTNCLFRIIEAAERPILILNRIALGGREPQCGAEAAALPGSGTAEEGNLDPGRSTVLTIAHRLQSIMDRHRVMVLDAGNIVEFDSPSNLLEKRGNFYAMVKDAGITQEDVTSL</sequence>
<evidence type="ECO:0000256" key="1">
    <source>
        <dbReference type="ARBA" id="ARBA00022741"/>
    </source>
</evidence>
<keyword evidence="1" id="KW-0547">Nucleotide-binding</keyword>
<dbReference type="SUPFAM" id="SSF52540">
    <property type="entry name" value="P-loop containing nucleoside triphosphate hydrolases"/>
    <property type="match status" value="1"/>
</dbReference>
<protein>
    <submittedName>
        <fullName evidence="3">Uncharacterized protein</fullName>
    </submittedName>
</protein>